<reference evidence="1" key="1">
    <citation type="submission" date="2020-07" db="EMBL/GenBank/DDBJ databases">
        <title>complete genome sequences of Salmonella enterica subsp. enterica serovar 4,[5],12:i:- str. L-4596.</title>
        <authorList>
            <person name="Sekizuka T."/>
            <person name="Arai N."/>
            <person name="Akiba M."/>
            <person name="Kuroda M."/>
        </authorList>
    </citation>
    <scope>NUCLEOTIDE SEQUENCE</scope>
    <source>
        <plasmid evidence="1">pSAL4596-1</plasmid>
    </source>
</reference>
<geneLocation type="plasmid" evidence="1">
    <name>pSAL4596-1</name>
</geneLocation>
<name>A0A8D5DWP6_SALET</name>
<organism evidence="1">
    <name type="scientific">Salmonella enterica subsp. enterica serovar 4,[5],12:i:-</name>
    <dbReference type="NCBI Taxonomy" id="440524"/>
    <lineage>
        <taxon>Bacteria</taxon>
        <taxon>Pseudomonadati</taxon>
        <taxon>Pseudomonadota</taxon>
        <taxon>Gammaproteobacteria</taxon>
        <taxon>Enterobacterales</taxon>
        <taxon>Enterobacteriaceae</taxon>
        <taxon>Salmonella</taxon>
    </lineage>
</organism>
<sequence>MDEDKVLSFINSGDGDAGDLLDDAMPTAARRFYRLTQSMHTLLGEVREHFPDAMFYSANGKVSLLLGSSHNKHDQPMQEMVAVSATQLHIEGGDW</sequence>
<dbReference type="AlphaFoldDB" id="A0A8D5DWP6"/>
<gene>
    <name evidence="1" type="ORF">SEL4596_P2150</name>
</gene>
<dbReference type="EMBL" id="AP023312">
    <property type="protein sequence ID" value="BCI29660.1"/>
    <property type="molecule type" value="Genomic_DNA"/>
</dbReference>
<accession>A0A8D5DWP6</accession>
<proteinExistence type="predicted"/>
<protein>
    <submittedName>
        <fullName evidence="1">Uncharacterized protein</fullName>
    </submittedName>
</protein>
<keyword evidence="1" id="KW-0614">Plasmid</keyword>
<evidence type="ECO:0000313" key="1">
    <source>
        <dbReference type="EMBL" id="BCI29660.1"/>
    </source>
</evidence>